<name>A0A3N4M265_9PEZI</name>
<sequence length="168" mass="18670">MWGSGKVRGLFAIFALDTPEFTLSISNYYRTMDTTLFGQSAVSEEDYKHCMKCQLRRKAAIRQAFKGITGETGHRSIFFGWLQNANRNLLQFIVEQLRYIIASSLEGGAPDILPSVSMFSRVSGIVDNSSSTASKVTWGQGQRQTLGNSHGLELLYRIFVGASEGEPF</sequence>
<gene>
    <name evidence="1" type="ORF">L211DRAFT_882247</name>
</gene>
<evidence type="ECO:0000313" key="2">
    <source>
        <dbReference type="Proteomes" id="UP000267821"/>
    </source>
</evidence>
<dbReference type="AlphaFoldDB" id="A0A3N4M265"/>
<dbReference type="Proteomes" id="UP000267821">
    <property type="component" value="Unassembled WGS sequence"/>
</dbReference>
<proteinExistence type="predicted"/>
<evidence type="ECO:0000313" key="1">
    <source>
        <dbReference type="EMBL" id="RPB29264.1"/>
    </source>
</evidence>
<reference evidence="1 2" key="1">
    <citation type="journal article" date="2018" name="Nat. Ecol. Evol.">
        <title>Pezizomycetes genomes reveal the molecular basis of ectomycorrhizal truffle lifestyle.</title>
        <authorList>
            <person name="Murat C."/>
            <person name="Payen T."/>
            <person name="Noel B."/>
            <person name="Kuo A."/>
            <person name="Morin E."/>
            <person name="Chen J."/>
            <person name="Kohler A."/>
            <person name="Krizsan K."/>
            <person name="Balestrini R."/>
            <person name="Da Silva C."/>
            <person name="Montanini B."/>
            <person name="Hainaut M."/>
            <person name="Levati E."/>
            <person name="Barry K.W."/>
            <person name="Belfiori B."/>
            <person name="Cichocki N."/>
            <person name="Clum A."/>
            <person name="Dockter R.B."/>
            <person name="Fauchery L."/>
            <person name="Guy J."/>
            <person name="Iotti M."/>
            <person name="Le Tacon F."/>
            <person name="Lindquist E.A."/>
            <person name="Lipzen A."/>
            <person name="Malagnac F."/>
            <person name="Mello A."/>
            <person name="Molinier V."/>
            <person name="Miyauchi S."/>
            <person name="Poulain J."/>
            <person name="Riccioni C."/>
            <person name="Rubini A."/>
            <person name="Sitrit Y."/>
            <person name="Splivallo R."/>
            <person name="Traeger S."/>
            <person name="Wang M."/>
            <person name="Zifcakova L."/>
            <person name="Wipf D."/>
            <person name="Zambonelli A."/>
            <person name="Paolocci F."/>
            <person name="Nowrousian M."/>
            <person name="Ottonello S."/>
            <person name="Baldrian P."/>
            <person name="Spatafora J.W."/>
            <person name="Henrissat B."/>
            <person name="Nagy L.G."/>
            <person name="Aury J.M."/>
            <person name="Wincker P."/>
            <person name="Grigoriev I.V."/>
            <person name="Bonfante P."/>
            <person name="Martin F.M."/>
        </authorList>
    </citation>
    <scope>NUCLEOTIDE SEQUENCE [LARGE SCALE GENOMIC DNA]</scope>
    <source>
        <strain evidence="1 2">ATCC MYA-4762</strain>
    </source>
</reference>
<accession>A0A3N4M265</accession>
<protein>
    <submittedName>
        <fullName evidence="1">Uncharacterized protein</fullName>
    </submittedName>
</protein>
<organism evidence="1 2">
    <name type="scientific">Terfezia boudieri ATCC MYA-4762</name>
    <dbReference type="NCBI Taxonomy" id="1051890"/>
    <lineage>
        <taxon>Eukaryota</taxon>
        <taxon>Fungi</taxon>
        <taxon>Dikarya</taxon>
        <taxon>Ascomycota</taxon>
        <taxon>Pezizomycotina</taxon>
        <taxon>Pezizomycetes</taxon>
        <taxon>Pezizales</taxon>
        <taxon>Pezizaceae</taxon>
        <taxon>Terfezia</taxon>
    </lineage>
</organism>
<dbReference type="EMBL" id="ML121528">
    <property type="protein sequence ID" value="RPB29264.1"/>
    <property type="molecule type" value="Genomic_DNA"/>
</dbReference>
<dbReference type="InParanoid" id="A0A3N4M265"/>
<keyword evidence="2" id="KW-1185">Reference proteome</keyword>